<evidence type="ECO:0000313" key="2">
    <source>
        <dbReference type="EMBL" id="QCD41902.1"/>
    </source>
</evidence>
<keyword evidence="1" id="KW-0812">Transmembrane</keyword>
<reference evidence="3" key="1">
    <citation type="submission" date="2019-02" db="EMBL/GenBank/DDBJ databases">
        <title>Isolation and identification of novel species under the genus Muribaculum.</title>
        <authorList>
            <person name="Miyake S."/>
            <person name="Ding Y."/>
            <person name="Low A."/>
            <person name="Soh M."/>
            <person name="Seedorf H."/>
        </authorList>
    </citation>
    <scope>NUCLEOTIDE SEQUENCE [LARGE SCALE GENOMIC DNA]</scope>
    <source>
        <strain evidence="3">H5</strain>
    </source>
</reference>
<dbReference type="RefSeq" id="WP_136414778.1">
    <property type="nucleotide sequence ID" value="NZ_CBFGAE010000010.1"/>
</dbReference>
<protein>
    <submittedName>
        <fullName evidence="2">Uncharacterized protein</fullName>
    </submittedName>
</protein>
<dbReference type="Proteomes" id="UP000297149">
    <property type="component" value="Chromosome"/>
</dbReference>
<proteinExistence type="predicted"/>
<sequence length="180" mass="19442">MNIDTISRLRALLAAYYAGETSESDERELHRLLGDASLPDEFEADRRMISAMSLFAPSDGFEKRLSDKIDQMATDETGRRNRSGRFNITLLLRVAASLVVAVGVGATLFFHRPQSGSDLTPEEAYLQTEFALAVFADALNKGCDGIRLAEGSADDGVQKALASIGIIVDGSGIVENDKTI</sequence>
<keyword evidence="1" id="KW-0472">Membrane</keyword>
<keyword evidence="3" id="KW-1185">Reference proteome</keyword>
<gene>
    <name evidence="2" type="ORF">E7747_06160</name>
</gene>
<keyword evidence="1" id="KW-1133">Transmembrane helix</keyword>
<dbReference type="EMBL" id="CP039396">
    <property type="protein sequence ID" value="QCD41902.1"/>
    <property type="molecule type" value="Genomic_DNA"/>
</dbReference>
<dbReference type="KEGG" id="ddb:E7747_06160"/>
<feature type="transmembrane region" description="Helical" evidence="1">
    <location>
        <begin position="90"/>
        <end position="110"/>
    </location>
</feature>
<evidence type="ECO:0000256" key="1">
    <source>
        <dbReference type="SAM" id="Phobius"/>
    </source>
</evidence>
<organism evidence="2 3">
    <name type="scientific">Duncaniella dubosii</name>
    <dbReference type="NCBI Taxonomy" id="2518971"/>
    <lineage>
        <taxon>Bacteria</taxon>
        <taxon>Pseudomonadati</taxon>
        <taxon>Bacteroidota</taxon>
        <taxon>Bacteroidia</taxon>
        <taxon>Bacteroidales</taxon>
        <taxon>Muribaculaceae</taxon>
        <taxon>Duncaniella</taxon>
    </lineage>
</organism>
<dbReference type="AlphaFoldDB" id="A0A4P7W284"/>
<name>A0A4P7W284_9BACT</name>
<accession>A0A4P7W284</accession>
<evidence type="ECO:0000313" key="3">
    <source>
        <dbReference type="Proteomes" id="UP000297149"/>
    </source>
</evidence>